<dbReference type="PANTHER" id="PTHR34982:SF4">
    <property type="entry name" value="TYPE 3 SECRETION SYSTEM STATOR PROTEIN"/>
    <property type="match status" value="1"/>
</dbReference>
<evidence type="ECO:0000256" key="1">
    <source>
        <dbReference type="ARBA" id="ARBA00004496"/>
    </source>
</evidence>
<reference evidence="9 10" key="1">
    <citation type="submission" date="2016-06" db="EMBL/GenBank/DDBJ databases">
        <title>Complete genome sequences of Bordetella bronchialis and Bordetella flabilis.</title>
        <authorList>
            <person name="LiPuma J.J."/>
            <person name="Spilker T."/>
        </authorList>
    </citation>
    <scope>NUCLEOTIDE SEQUENCE [LARGE SCALE GENOMIC DNA]</scope>
    <source>
        <strain evidence="9 10">AU10664</strain>
    </source>
</reference>
<name>A0A193GJL9_9BORD</name>
<evidence type="ECO:0000313" key="9">
    <source>
        <dbReference type="EMBL" id="ANN80282.1"/>
    </source>
</evidence>
<evidence type="ECO:0000259" key="8">
    <source>
        <dbReference type="Pfam" id="PF02108"/>
    </source>
</evidence>
<keyword evidence="2" id="KW-0813">Transport</keyword>
<dbReference type="GO" id="GO:0005829">
    <property type="term" value="C:cytosol"/>
    <property type="evidence" value="ECO:0007669"/>
    <property type="project" value="TreeGrafter"/>
</dbReference>
<evidence type="ECO:0000313" key="10">
    <source>
        <dbReference type="Proteomes" id="UP000091926"/>
    </source>
</evidence>
<dbReference type="STRING" id="463014.BAU07_06270"/>
<dbReference type="NCBIfam" id="NF005392">
    <property type="entry name" value="PRK06937.1"/>
    <property type="match status" value="1"/>
</dbReference>
<comment type="similarity">
    <text evidence="5">Belongs to the SctL stator family.</text>
</comment>
<gene>
    <name evidence="9" type="ORF">BAU07_06270</name>
</gene>
<sequence length="197" mass="21399">MRAADYAAVVDAQGLLDVARARAGRIRADAEAAYRRECERGYAEGTTRARNEQAAAMIRLAEQTDAYLRGLEHDIADLVLTSVRKIVADFDSRERVLAVVRSGLALVRRQKHVLLRVHPEDAAVVREHMDTLRSAYPGMGDIDVAADDRYARGACRIESPIGVVETSLAEQVRAMQSALQQASPPPTSTSSGADADV</sequence>
<evidence type="ECO:0000256" key="4">
    <source>
        <dbReference type="ARBA" id="ARBA00022927"/>
    </source>
</evidence>
<dbReference type="GO" id="GO:0030254">
    <property type="term" value="P:protein secretion by the type III secretion system"/>
    <property type="evidence" value="ECO:0007669"/>
    <property type="project" value="InterPro"/>
</dbReference>
<dbReference type="NCBIfam" id="TIGR02499">
    <property type="entry name" value="HrpE_YscL_not"/>
    <property type="match status" value="1"/>
</dbReference>
<feature type="domain" description="Flagellar assembly protein FliH/Type III secretion system HrpE" evidence="8">
    <location>
        <begin position="52"/>
        <end position="173"/>
    </location>
</feature>
<dbReference type="Proteomes" id="UP000091926">
    <property type="component" value="Chromosome"/>
</dbReference>
<keyword evidence="10" id="KW-1185">Reference proteome</keyword>
<protein>
    <recommendedName>
        <fullName evidence="6">Type 3 secretion system stator protein</fullName>
    </recommendedName>
</protein>
<dbReference type="EMBL" id="CP016172">
    <property type="protein sequence ID" value="ANN80282.1"/>
    <property type="molecule type" value="Genomic_DNA"/>
</dbReference>
<organism evidence="9 10">
    <name type="scientific">Bordetella flabilis</name>
    <dbReference type="NCBI Taxonomy" id="463014"/>
    <lineage>
        <taxon>Bacteria</taxon>
        <taxon>Pseudomonadati</taxon>
        <taxon>Pseudomonadota</taxon>
        <taxon>Betaproteobacteria</taxon>
        <taxon>Burkholderiales</taxon>
        <taxon>Alcaligenaceae</taxon>
        <taxon>Bordetella</taxon>
    </lineage>
</organism>
<dbReference type="AlphaFoldDB" id="A0A193GJL9"/>
<evidence type="ECO:0000256" key="3">
    <source>
        <dbReference type="ARBA" id="ARBA00022490"/>
    </source>
</evidence>
<comment type="subcellular location">
    <subcellularLocation>
        <location evidence="1">Cytoplasm</location>
    </subcellularLocation>
</comment>
<dbReference type="Pfam" id="PF02108">
    <property type="entry name" value="FliH"/>
    <property type="match status" value="1"/>
</dbReference>
<dbReference type="PANTHER" id="PTHR34982">
    <property type="entry name" value="YOP PROTEINS TRANSLOCATION PROTEIN L"/>
    <property type="match status" value="1"/>
</dbReference>
<proteinExistence type="inferred from homology"/>
<keyword evidence="3" id="KW-0963">Cytoplasm</keyword>
<feature type="region of interest" description="Disordered" evidence="7">
    <location>
        <begin position="176"/>
        <end position="197"/>
    </location>
</feature>
<dbReference type="InterPro" id="IPR018035">
    <property type="entry name" value="Flagellar_FliH/T3SS_HrpE"/>
</dbReference>
<evidence type="ECO:0000256" key="5">
    <source>
        <dbReference type="ARBA" id="ARBA00024335"/>
    </source>
</evidence>
<evidence type="ECO:0000256" key="2">
    <source>
        <dbReference type="ARBA" id="ARBA00022448"/>
    </source>
</evidence>
<evidence type="ECO:0000256" key="6">
    <source>
        <dbReference type="ARBA" id="ARBA00040494"/>
    </source>
</evidence>
<accession>A0A193GJL9</accession>
<dbReference type="InterPro" id="IPR012842">
    <property type="entry name" value="T3SS_SctL/SctL2"/>
</dbReference>
<evidence type="ECO:0000256" key="7">
    <source>
        <dbReference type="SAM" id="MobiDB-lite"/>
    </source>
</evidence>
<keyword evidence="4" id="KW-0653">Protein transport</keyword>
<dbReference type="InterPro" id="IPR051472">
    <property type="entry name" value="T3SS_Stator/FliH"/>
</dbReference>
<dbReference type="KEGG" id="bfz:BAU07_06270"/>